<proteinExistence type="predicted"/>
<feature type="signal peptide" evidence="1">
    <location>
        <begin position="1"/>
        <end position="18"/>
    </location>
</feature>
<dbReference type="Gene3D" id="3.30.10.10">
    <property type="entry name" value="Trypsin Inhibitor V, subunit A"/>
    <property type="match status" value="1"/>
</dbReference>
<feature type="chain" id="PRO_5011983984" description="Peptidase inhibitor I78 family protein" evidence="1">
    <location>
        <begin position="19"/>
        <end position="101"/>
    </location>
</feature>
<evidence type="ECO:0000313" key="2">
    <source>
        <dbReference type="EMBL" id="OOV07236.1"/>
    </source>
</evidence>
<name>A0A1T1AT13_RHOFE</name>
<reference evidence="2 3" key="1">
    <citation type="submission" date="2017-01" db="EMBL/GenBank/DDBJ databases">
        <title>Genome sequencing of Rhodoferax fermentans JCM 7819.</title>
        <authorList>
            <person name="Kim Y.J."/>
            <person name="Farh M.E.-A."/>
            <person name="Yang D.-C."/>
        </authorList>
    </citation>
    <scope>NUCLEOTIDE SEQUENCE [LARGE SCALE GENOMIC DNA]</scope>
    <source>
        <strain evidence="2 3">JCM 7819</strain>
    </source>
</reference>
<accession>A0A1T1AT13</accession>
<dbReference type="STRING" id="28066.RF819_11295"/>
<keyword evidence="1" id="KW-0732">Signal</keyword>
<dbReference type="RefSeq" id="WP_078365072.1">
    <property type="nucleotide sequence ID" value="NZ_MTJN01000002.1"/>
</dbReference>
<dbReference type="EMBL" id="MTJN01000002">
    <property type="protein sequence ID" value="OOV07236.1"/>
    <property type="molecule type" value="Genomic_DNA"/>
</dbReference>
<protein>
    <recommendedName>
        <fullName evidence="4">Peptidase inhibitor I78 family protein</fullName>
    </recommendedName>
</protein>
<dbReference type="AlphaFoldDB" id="A0A1T1AT13"/>
<dbReference type="OrthoDB" id="8967138at2"/>
<evidence type="ECO:0000313" key="3">
    <source>
        <dbReference type="Proteomes" id="UP000190750"/>
    </source>
</evidence>
<sequence length="101" mass="10954">MKTMSCLFACCLCLAASAQGVAGAPQILHPGDPTQEGACQSVALTIVGQSFAHAEQLAKQHQLLLRRYRQDQHSYPGTMDVRPDRLNVDLQKGRVFAARCG</sequence>
<evidence type="ECO:0000256" key="1">
    <source>
        <dbReference type="SAM" id="SignalP"/>
    </source>
</evidence>
<organism evidence="2 3">
    <name type="scientific">Rhodoferax fermentans</name>
    <dbReference type="NCBI Taxonomy" id="28066"/>
    <lineage>
        <taxon>Bacteria</taxon>
        <taxon>Pseudomonadati</taxon>
        <taxon>Pseudomonadota</taxon>
        <taxon>Betaproteobacteria</taxon>
        <taxon>Burkholderiales</taxon>
        <taxon>Comamonadaceae</taxon>
        <taxon>Rhodoferax</taxon>
    </lineage>
</organism>
<keyword evidence="3" id="KW-1185">Reference proteome</keyword>
<gene>
    <name evidence="2" type="ORF">RF819_11295</name>
</gene>
<comment type="caution">
    <text evidence="2">The sequence shown here is derived from an EMBL/GenBank/DDBJ whole genome shotgun (WGS) entry which is preliminary data.</text>
</comment>
<evidence type="ECO:0008006" key="4">
    <source>
        <dbReference type="Google" id="ProtNLM"/>
    </source>
</evidence>
<dbReference type="Proteomes" id="UP000190750">
    <property type="component" value="Unassembled WGS sequence"/>
</dbReference>